<gene>
    <name evidence="2" type="ORF">D8780_01865</name>
</gene>
<feature type="transmembrane region" description="Helical" evidence="1">
    <location>
        <begin position="16"/>
        <end position="38"/>
    </location>
</feature>
<accession>A0A3L7J944</accession>
<dbReference type="RefSeq" id="WP_121644114.1">
    <property type="nucleotide sequence ID" value="NZ_RCWN01000001.1"/>
</dbReference>
<comment type="caution">
    <text evidence="2">The sequence shown here is derived from an EMBL/GenBank/DDBJ whole genome shotgun (WGS) entry which is preliminary data.</text>
</comment>
<sequence>MSQSLFRGGPFTGRHMLIIMVLFFGVVISVNLTLAFFASQSWTGLVVKNSYVASQNFEKDRAERAAQIARDWDAHVSMKDDFLAVELKDGEGRPVERAKVTAELKGVMFDKDDQTVVLPSLPEGGYGLPVDLHAGAWVAKLTVEPRGVEPWEGSYRFTVPPKASRSDG</sequence>
<keyword evidence="1" id="KW-1133">Transmembrane helix</keyword>
<dbReference type="Pfam" id="PF05751">
    <property type="entry name" value="FixH"/>
    <property type="match status" value="1"/>
</dbReference>
<organism evidence="2 3">
    <name type="scientific">Notoacmeibacter ruber</name>
    <dbReference type="NCBI Taxonomy" id="2670375"/>
    <lineage>
        <taxon>Bacteria</taxon>
        <taxon>Pseudomonadati</taxon>
        <taxon>Pseudomonadota</taxon>
        <taxon>Alphaproteobacteria</taxon>
        <taxon>Hyphomicrobiales</taxon>
        <taxon>Notoacmeibacteraceae</taxon>
        <taxon>Notoacmeibacter</taxon>
    </lineage>
</organism>
<reference evidence="2 3" key="1">
    <citation type="submission" date="2018-10" db="EMBL/GenBank/DDBJ databases">
        <title>Notoacmeibacter sp. M2BS9Y-3-1, whole genome shotgun sequence.</title>
        <authorList>
            <person name="Tuo L."/>
        </authorList>
    </citation>
    <scope>NUCLEOTIDE SEQUENCE [LARGE SCALE GENOMIC DNA]</scope>
    <source>
        <strain evidence="2 3">M2BS9Y-3-1</strain>
    </source>
</reference>
<protein>
    <recommendedName>
        <fullName evidence="4">Cytochrome oxidase</fullName>
    </recommendedName>
</protein>
<keyword evidence="1" id="KW-0472">Membrane</keyword>
<dbReference type="PIRSF" id="PIRSF011386">
    <property type="entry name" value="FixH"/>
    <property type="match status" value="1"/>
</dbReference>
<evidence type="ECO:0008006" key="4">
    <source>
        <dbReference type="Google" id="ProtNLM"/>
    </source>
</evidence>
<evidence type="ECO:0000313" key="3">
    <source>
        <dbReference type="Proteomes" id="UP000281094"/>
    </source>
</evidence>
<dbReference type="EMBL" id="RCWN01000001">
    <property type="protein sequence ID" value="RLQ87146.1"/>
    <property type="molecule type" value="Genomic_DNA"/>
</dbReference>
<dbReference type="InterPro" id="IPR008620">
    <property type="entry name" value="FixH"/>
</dbReference>
<proteinExistence type="predicted"/>
<dbReference type="Proteomes" id="UP000281094">
    <property type="component" value="Unassembled WGS sequence"/>
</dbReference>
<keyword evidence="1" id="KW-0812">Transmembrane</keyword>
<name>A0A3L7J944_9HYPH</name>
<evidence type="ECO:0000313" key="2">
    <source>
        <dbReference type="EMBL" id="RLQ87146.1"/>
    </source>
</evidence>
<evidence type="ECO:0000256" key="1">
    <source>
        <dbReference type="SAM" id="Phobius"/>
    </source>
</evidence>
<dbReference type="AlphaFoldDB" id="A0A3L7J944"/>
<keyword evidence="3" id="KW-1185">Reference proteome</keyword>
<dbReference type="InterPro" id="IPR018037">
    <property type="entry name" value="FixH_proteobacterial"/>
</dbReference>